<feature type="domain" description="ParE-like toxin" evidence="1">
    <location>
        <begin position="28"/>
        <end position="83"/>
    </location>
</feature>
<sequence>MKHLTLPRFWQCYHQLPKEIQALADKNYELLKVDPYHPSLHFKKVGRRKQLQSVRVGDSYRALGVEKSEGIVWFWIGTHGDYDAILAQK</sequence>
<gene>
    <name evidence="2" type="ORF">Osc7112_3065</name>
</gene>
<evidence type="ECO:0000313" key="3">
    <source>
        <dbReference type="Proteomes" id="UP000010478"/>
    </source>
</evidence>
<evidence type="ECO:0000259" key="1">
    <source>
        <dbReference type="Pfam" id="PF24732"/>
    </source>
</evidence>
<dbReference type="STRING" id="179408.Osc7112_3065"/>
<dbReference type="InterPro" id="IPR035093">
    <property type="entry name" value="RelE/ParE_toxin_dom_sf"/>
</dbReference>
<organism evidence="2 3">
    <name type="scientific">Phormidium nigroviride PCC 7112</name>
    <dbReference type="NCBI Taxonomy" id="179408"/>
    <lineage>
        <taxon>Bacteria</taxon>
        <taxon>Bacillati</taxon>
        <taxon>Cyanobacteriota</taxon>
        <taxon>Cyanophyceae</taxon>
        <taxon>Oscillatoriophycideae</taxon>
        <taxon>Oscillatoriales</taxon>
        <taxon>Oscillatoriaceae</taxon>
        <taxon>Phormidium</taxon>
    </lineage>
</organism>
<dbReference type="PATRIC" id="fig|179408.3.peg.3762"/>
<dbReference type="Pfam" id="PF24732">
    <property type="entry name" value="ParE_like"/>
    <property type="match status" value="1"/>
</dbReference>
<dbReference type="Proteomes" id="UP000010478">
    <property type="component" value="Chromosome"/>
</dbReference>
<dbReference type="HOGENOM" id="CLU_161929_3_0_3"/>
<name>K9VIW2_9CYAN</name>
<dbReference type="EMBL" id="CP003614">
    <property type="protein sequence ID" value="AFZ07459.1"/>
    <property type="molecule type" value="Genomic_DNA"/>
</dbReference>
<accession>K9VIW2</accession>
<keyword evidence="3" id="KW-1185">Reference proteome</keyword>
<dbReference type="SUPFAM" id="SSF143011">
    <property type="entry name" value="RelE-like"/>
    <property type="match status" value="1"/>
</dbReference>
<dbReference type="OrthoDB" id="129742at2"/>
<dbReference type="RefSeq" id="WP_015176737.1">
    <property type="nucleotide sequence ID" value="NC_019729.1"/>
</dbReference>
<proteinExistence type="predicted"/>
<evidence type="ECO:0000313" key="2">
    <source>
        <dbReference type="EMBL" id="AFZ07459.1"/>
    </source>
</evidence>
<dbReference type="InterPro" id="IPR056925">
    <property type="entry name" value="ParE-like"/>
</dbReference>
<reference evidence="2 3" key="1">
    <citation type="submission" date="2012-05" db="EMBL/GenBank/DDBJ databases">
        <title>Finished chromosome of genome of Oscillatoria sp. PCC 7112.</title>
        <authorList>
            <consortium name="US DOE Joint Genome Institute"/>
            <person name="Gugger M."/>
            <person name="Coursin T."/>
            <person name="Rippka R."/>
            <person name="Tandeau De Marsac N."/>
            <person name="Huntemann M."/>
            <person name="Wei C.-L."/>
            <person name="Han J."/>
            <person name="Detter J.C."/>
            <person name="Han C."/>
            <person name="Tapia R."/>
            <person name="Davenport K."/>
            <person name="Daligault H."/>
            <person name="Erkkila T."/>
            <person name="Gu W."/>
            <person name="Munk A.C.C."/>
            <person name="Teshima H."/>
            <person name="Xu Y."/>
            <person name="Chain P."/>
            <person name="Chen A."/>
            <person name="Krypides N."/>
            <person name="Mavromatis K."/>
            <person name="Markowitz V."/>
            <person name="Szeto E."/>
            <person name="Ivanova N."/>
            <person name="Mikhailova N."/>
            <person name="Ovchinnikova G."/>
            <person name="Pagani I."/>
            <person name="Pati A."/>
            <person name="Goodwin L."/>
            <person name="Peters L."/>
            <person name="Pitluck S."/>
            <person name="Woyke T."/>
            <person name="Kerfeld C."/>
        </authorList>
    </citation>
    <scope>NUCLEOTIDE SEQUENCE [LARGE SCALE GENOMIC DNA]</scope>
    <source>
        <strain evidence="2 3">PCC 7112</strain>
    </source>
</reference>
<dbReference type="AlphaFoldDB" id="K9VIW2"/>
<protein>
    <recommendedName>
        <fullName evidence="1">ParE-like toxin domain-containing protein</fullName>
    </recommendedName>
</protein>
<dbReference type="eggNOG" id="ENOG5032Z2Q">
    <property type="taxonomic scope" value="Bacteria"/>
</dbReference>
<dbReference type="KEGG" id="oni:Osc7112_3065"/>